<comment type="caution">
    <text evidence="2">The sequence shown here is derived from an EMBL/GenBank/DDBJ whole genome shotgun (WGS) entry which is preliminary data.</text>
</comment>
<keyword evidence="3" id="KW-1185">Reference proteome</keyword>
<dbReference type="EMBL" id="CAJNAU010000051">
    <property type="protein sequence ID" value="CAE6797771.1"/>
    <property type="molecule type" value="Genomic_DNA"/>
</dbReference>
<name>A0ABN7MEF5_9BURK</name>
<feature type="region of interest" description="Disordered" evidence="1">
    <location>
        <begin position="132"/>
        <end position="152"/>
    </location>
</feature>
<evidence type="ECO:0000313" key="2">
    <source>
        <dbReference type="EMBL" id="CAE6797771.1"/>
    </source>
</evidence>
<gene>
    <name evidence="2" type="ORF">R69658_04818</name>
</gene>
<accession>A0ABN7MEF5</accession>
<evidence type="ECO:0000313" key="3">
    <source>
        <dbReference type="Proteomes" id="UP000674425"/>
    </source>
</evidence>
<dbReference type="Proteomes" id="UP000674425">
    <property type="component" value="Unassembled WGS sequence"/>
</dbReference>
<organism evidence="2 3">
    <name type="scientific">Paraburkholderia aspalathi</name>
    <dbReference type="NCBI Taxonomy" id="1324617"/>
    <lineage>
        <taxon>Bacteria</taxon>
        <taxon>Pseudomonadati</taxon>
        <taxon>Pseudomonadota</taxon>
        <taxon>Betaproteobacteria</taxon>
        <taxon>Burkholderiales</taxon>
        <taxon>Burkholderiaceae</taxon>
        <taxon>Paraburkholderia</taxon>
    </lineage>
</organism>
<protein>
    <submittedName>
        <fullName evidence="2">Uncharacterized protein</fullName>
    </submittedName>
</protein>
<reference evidence="2 3" key="1">
    <citation type="submission" date="2021-02" db="EMBL/GenBank/DDBJ databases">
        <authorList>
            <person name="Vanwijnsberghe S."/>
        </authorList>
    </citation>
    <scope>NUCLEOTIDE SEQUENCE [LARGE SCALE GENOMIC DNA]</scope>
    <source>
        <strain evidence="2 3">R-69658</strain>
    </source>
</reference>
<feature type="region of interest" description="Disordered" evidence="1">
    <location>
        <begin position="1"/>
        <end position="24"/>
    </location>
</feature>
<sequence>MNVRAAFETNPKTTETMEPRVSPFDDPTAFTEAATVFGAAPCDYRPDASLAKSATMRIGIVATVGVDDLGLAKRPTACAANLRDSVDQRQQLRDIVAIRARQDRADRNAVCVYEDVVFGPWSRAIRGVRPSFWPAPTARTDDESTAAHERSS</sequence>
<evidence type="ECO:0000256" key="1">
    <source>
        <dbReference type="SAM" id="MobiDB-lite"/>
    </source>
</evidence>
<proteinExistence type="predicted"/>
<feature type="compositionally biased region" description="Basic and acidic residues" evidence="1">
    <location>
        <begin position="139"/>
        <end position="152"/>
    </location>
</feature>